<gene>
    <name evidence="1" type="ORF">SAMN02745205_01111</name>
</gene>
<dbReference type="AlphaFoldDB" id="A0A1T4LE57"/>
<accession>A0A1T4LE57</accession>
<proteinExistence type="predicted"/>
<sequence length="372" mass="43009">MKLIEKEDYAHNLLIPFIAKTQELLEHTLKSIDFNAECRITPAVDLGFPHDVIRIAGGFPTGAFVEWKCNTPFIPIDTTVNIDTSSIFYLDDDITDSIDENTFSDLRGKIENSSYVFNFHKGNHFISFGHSVEKNCPVLVIHSNEKEFKYQFNGLMPAKENWYADDINIYQEGNRYIRYLKGDKAELFIDIAKMLEDFNIIRHRFIAHLLTHKRTKINHQFDKHHYYMPTRNSVAIGCFIISEGEEVPIFSKVGKDIFVFKPLQGGANKIITLNEKMERLIVPHGWGKTCEKDVCFEIDLENKQFYLSGKSYPIEPLISLGKDERLSIRNFSSDPTSPESIFSQMQQHCPGVVVERIIQKSSYTKYGFQKHF</sequence>
<evidence type="ECO:0000313" key="2">
    <source>
        <dbReference type="Proteomes" id="UP000189956"/>
    </source>
</evidence>
<name>A0A1T4LE57_PORCN</name>
<organism evidence="1 2">
    <name type="scientific">Porphyromonas cangingivalis</name>
    <dbReference type="NCBI Taxonomy" id="36874"/>
    <lineage>
        <taxon>Bacteria</taxon>
        <taxon>Pseudomonadati</taxon>
        <taxon>Bacteroidota</taxon>
        <taxon>Bacteroidia</taxon>
        <taxon>Bacteroidales</taxon>
        <taxon>Porphyromonadaceae</taxon>
        <taxon>Porphyromonas</taxon>
    </lineage>
</organism>
<dbReference type="Proteomes" id="UP000189956">
    <property type="component" value="Unassembled WGS sequence"/>
</dbReference>
<reference evidence="1 2" key="1">
    <citation type="submission" date="2017-02" db="EMBL/GenBank/DDBJ databases">
        <authorList>
            <person name="Peterson S.W."/>
        </authorList>
    </citation>
    <scope>NUCLEOTIDE SEQUENCE [LARGE SCALE GENOMIC DNA]</scope>
    <source>
        <strain evidence="1 2">ATCC 700135</strain>
    </source>
</reference>
<dbReference type="RefSeq" id="WP_025837634.1">
    <property type="nucleotide sequence ID" value="NZ_FUWL01000007.1"/>
</dbReference>
<protein>
    <submittedName>
        <fullName evidence="1">Uncharacterized protein</fullName>
    </submittedName>
</protein>
<dbReference type="EMBL" id="FUWL01000007">
    <property type="protein sequence ID" value="SJZ52896.1"/>
    <property type="molecule type" value="Genomic_DNA"/>
</dbReference>
<evidence type="ECO:0000313" key="1">
    <source>
        <dbReference type="EMBL" id="SJZ52896.1"/>
    </source>
</evidence>